<dbReference type="AlphaFoldDB" id="A0A074MHB4"/>
<proteinExistence type="predicted"/>
<comment type="caution">
    <text evidence="2">The sequence shown here is derived from an EMBL/GenBank/DDBJ whole genome shotgun (WGS) entry which is preliminary data.</text>
</comment>
<organism evidence="2 3">
    <name type="scientific">Erythrobacter longus</name>
    <dbReference type="NCBI Taxonomy" id="1044"/>
    <lineage>
        <taxon>Bacteria</taxon>
        <taxon>Pseudomonadati</taxon>
        <taxon>Pseudomonadota</taxon>
        <taxon>Alphaproteobacteria</taxon>
        <taxon>Sphingomonadales</taxon>
        <taxon>Erythrobacteraceae</taxon>
        <taxon>Erythrobacter/Porphyrobacter group</taxon>
        <taxon>Erythrobacter</taxon>
    </lineage>
</organism>
<feature type="transmembrane region" description="Helical" evidence="1">
    <location>
        <begin position="41"/>
        <end position="62"/>
    </location>
</feature>
<reference evidence="2 3" key="1">
    <citation type="submission" date="2014-04" db="EMBL/GenBank/DDBJ databases">
        <title>A comprehensive comparison of genomes of Erythrobacter spp. strains.</title>
        <authorList>
            <person name="Zheng Q."/>
        </authorList>
    </citation>
    <scope>NUCLEOTIDE SEQUENCE [LARGE SCALE GENOMIC DNA]</scope>
    <source>
        <strain evidence="2 3">DSM 6997</strain>
    </source>
</reference>
<evidence type="ECO:0000256" key="1">
    <source>
        <dbReference type="SAM" id="Phobius"/>
    </source>
</evidence>
<feature type="transmembrane region" description="Helical" evidence="1">
    <location>
        <begin position="12"/>
        <end position="35"/>
    </location>
</feature>
<sequence>MSDTERFPYHQGIAPMMWALFALSLIELVVVHIFVALKWPVIGWTLTTISALGAIWLVWWIFSLKRLPHELRDGALTLRLGTLKSVEVALDNVIAIKSTWEQGAHDDKASLNLAAIAYPNRCLDLKEPIEKGKARVFIRCDDPASFDLIMRNHGFAID</sequence>
<dbReference type="Proteomes" id="UP000027647">
    <property type="component" value="Unassembled WGS sequence"/>
</dbReference>
<gene>
    <name evidence="2" type="ORF">EH31_00905</name>
</gene>
<dbReference type="OrthoDB" id="7504063at2"/>
<protein>
    <submittedName>
        <fullName evidence="2">Uncharacterized protein</fullName>
    </submittedName>
</protein>
<dbReference type="eggNOG" id="ENOG5030212">
    <property type="taxonomic scope" value="Bacteria"/>
</dbReference>
<evidence type="ECO:0000313" key="2">
    <source>
        <dbReference type="EMBL" id="KEO91253.1"/>
    </source>
</evidence>
<dbReference type="EMBL" id="JMIW01000001">
    <property type="protein sequence ID" value="KEO91253.1"/>
    <property type="molecule type" value="Genomic_DNA"/>
</dbReference>
<accession>A0A074MHB4</accession>
<dbReference type="STRING" id="1044.EH31_00905"/>
<keyword evidence="1" id="KW-0812">Transmembrane</keyword>
<keyword evidence="3" id="KW-1185">Reference proteome</keyword>
<name>A0A074MHB4_ERYLO</name>
<keyword evidence="1" id="KW-1133">Transmembrane helix</keyword>
<keyword evidence="1" id="KW-0472">Membrane</keyword>
<evidence type="ECO:0000313" key="3">
    <source>
        <dbReference type="Proteomes" id="UP000027647"/>
    </source>
</evidence>